<evidence type="ECO:0000313" key="2">
    <source>
        <dbReference type="EMBL" id="RSD27628.1"/>
    </source>
</evidence>
<dbReference type="AlphaFoldDB" id="A0A427TTM4"/>
<reference evidence="3" key="1">
    <citation type="submission" date="2018-12" db="EMBL/GenBank/DDBJ databases">
        <title>Bacillus chawlae sp. nov., Bacillus glennii sp. nov., and Bacillus saganii sp. nov. Isolated from the Vehicle Assembly Building at Kennedy Space Center where the Viking Spacecraft were Assembled.</title>
        <authorList>
            <person name="Seuylemezian A."/>
            <person name="Vaishampayan P."/>
        </authorList>
    </citation>
    <scope>NUCLEOTIDE SEQUENCE [LARGE SCALE GENOMIC DNA]</scope>
    <source>
        <strain evidence="3">DSM 13966</strain>
    </source>
</reference>
<sequence>MFISKSDYLLYKQCPKAIWYKFKTPKVFDKNANQMRLDKGNQVTEHARNLFPNGSLVPYSSNRDKMASTTKDLIMKGERTIYEAAFGIDGLFVICDILHLDKDGWKIYEVKSSTSIKERNLDDLAFQYHVVQHFLPIHSTLIIHINNKYVRNGELEVTKLFSITDLTDELKERIFRIQADVSNIHSIGYNFSTEPKQDIGIHCNKYGKEDFPCAAKEHCWSHIPEHSVFDITRIGKKAFDLYYDGITSISDVPNDFKLSEAQKVQVFAYKENRSLIDLNNIKEYLDCFRYPLYFLDFETYQQTIPLFNGISPYQQIPFQYSLHIQESSNGDLEHKEFLAKEGTDPRRVLAERLTKDIPKGSCSVAFNMAFEKMVLKGLAHNFPDLEDHLMDIHDNMVDLMVPFQKKWYYKNEMKGSYSIKYVLPALLPNDESLNYQTLTIQNGSMAMEIYEQLHTYPKEKIETIREHLLAYCKLDTYAMVKVFDHLNSSVQKKSS</sequence>
<name>A0A427TTM4_9BACI</name>
<dbReference type="RefSeq" id="WP_125479409.1">
    <property type="nucleotide sequence ID" value="NZ_RSFW01000010.1"/>
</dbReference>
<dbReference type="Gene3D" id="3.90.320.10">
    <property type="match status" value="1"/>
</dbReference>
<proteinExistence type="predicted"/>
<protein>
    <submittedName>
        <fullName evidence="2">DUF2779 domain-containing protein</fullName>
    </submittedName>
</protein>
<gene>
    <name evidence="2" type="ORF">EJA10_07545</name>
</gene>
<organism evidence="2 3">
    <name type="scientific">Mesobacillus subterraneus</name>
    <dbReference type="NCBI Taxonomy" id="285983"/>
    <lineage>
        <taxon>Bacteria</taxon>
        <taxon>Bacillati</taxon>
        <taxon>Bacillota</taxon>
        <taxon>Bacilli</taxon>
        <taxon>Bacillales</taxon>
        <taxon>Bacillaceae</taxon>
        <taxon>Mesobacillus</taxon>
    </lineage>
</organism>
<comment type="caution">
    <text evidence="2">The sequence shown here is derived from an EMBL/GenBank/DDBJ whole genome shotgun (WGS) entry which is preliminary data.</text>
</comment>
<feature type="domain" description="DUF2779" evidence="1">
    <location>
        <begin position="293"/>
        <end position="418"/>
    </location>
</feature>
<evidence type="ECO:0000259" key="1">
    <source>
        <dbReference type="Pfam" id="PF11074"/>
    </source>
</evidence>
<accession>A0A427TTM4</accession>
<dbReference type="InterPro" id="IPR021301">
    <property type="entry name" value="DUF2779"/>
</dbReference>
<dbReference type="Proteomes" id="UP000279911">
    <property type="component" value="Unassembled WGS sequence"/>
</dbReference>
<evidence type="ECO:0000313" key="3">
    <source>
        <dbReference type="Proteomes" id="UP000279911"/>
    </source>
</evidence>
<dbReference type="EMBL" id="RSFW01000010">
    <property type="protein sequence ID" value="RSD27628.1"/>
    <property type="molecule type" value="Genomic_DNA"/>
</dbReference>
<dbReference type="OrthoDB" id="9783873at2"/>
<dbReference type="Pfam" id="PF11074">
    <property type="entry name" value="DUF2779"/>
    <property type="match status" value="1"/>
</dbReference>
<dbReference type="InterPro" id="IPR011604">
    <property type="entry name" value="PDDEXK-like_dom_sf"/>
</dbReference>